<dbReference type="Gene3D" id="3.40.50.300">
    <property type="entry name" value="P-loop containing nucleotide triphosphate hydrolases"/>
    <property type="match status" value="2"/>
</dbReference>
<evidence type="ECO:0000256" key="5">
    <source>
        <dbReference type="ARBA" id="ARBA00022763"/>
    </source>
</evidence>
<dbReference type="NCBIfam" id="NF008165">
    <property type="entry name" value="PRK10917.1-3"/>
    <property type="match status" value="1"/>
</dbReference>
<comment type="similarity">
    <text evidence="1 16">Belongs to the helicase family. RecG subfamily.</text>
</comment>
<dbReference type="RefSeq" id="WP_077493146.1">
    <property type="nucleotide sequence ID" value="NZ_MLHG01000012.1"/>
</dbReference>
<name>A0A1V3IIX1_9PAST</name>
<evidence type="ECO:0000313" key="19">
    <source>
        <dbReference type="EMBL" id="OOF41194.1"/>
    </source>
</evidence>
<dbReference type="InterPro" id="IPR001650">
    <property type="entry name" value="Helicase_C-like"/>
</dbReference>
<dbReference type="SUPFAM" id="SSF50249">
    <property type="entry name" value="Nucleic acid-binding proteins"/>
    <property type="match status" value="1"/>
</dbReference>
<evidence type="ECO:0000256" key="10">
    <source>
        <dbReference type="ARBA" id="ARBA00023172"/>
    </source>
</evidence>
<dbReference type="NCBIfam" id="NF008168">
    <property type="entry name" value="PRK10917.2-2"/>
    <property type="match status" value="1"/>
</dbReference>
<evidence type="ECO:0000256" key="12">
    <source>
        <dbReference type="ARBA" id="ARBA00023235"/>
    </source>
</evidence>
<accession>A0A1V3IIX1</accession>
<reference evidence="19 20" key="1">
    <citation type="submission" date="2016-10" db="EMBL/GenBank/DDBJ databases">
        <title>Rodentibacter gen. nov. and new species.</title>
        <authorList>
            <person name="Christensen H."/>
        </authorList>
    </citation>
    <scope>NUCLEOTIDE SEQUENCE [LARGE SCALE GENOMIC DNA]</scope>
    <source>
        <strain evidence="19 20">Ppn418</strain>
    </source>
</reference>
<dbReference type="NCBIfam" id="NF008166">
    <property type="entry name" value="PRK10917.1-4"/>
    <property type="match status" value="1"/>
</dbReference>
<dbReference type="Proteomes" id="UP000189426">
    <property type="component" value="Unassembled WGS sequence"/>
</dbReference>
<dbReference type="GO" id="GO:0006281">
    <property type="term" value="P:DNA repair"/>
    <property type="evidence" value="ECO:0007669"/>
    <property type="project" value="UniProtKB-UniRule"/>
</dbReference>
<keyword evidence="8 16" id="KW-0067">ATP-binding</keyword>
<dbReference type="PROSITE" id="PS51194">
    <property type="entry name" value="HELICASE_CTER"/>
    <property type="match status" value="1"/>
</dbReference>
<dbReference type="CDD" id="cd04488">
    <property type="entry name" value="RecG_wedge_OBF"/>
    <property type="match status" value="1"/>
</dbReference>
<dbReference type="EC" id="5.6.2.4" evidence="14 16"/>
<dbReference type="InterPro" id="IPR033454">
    <property type="entry name" value="RecG_wedge"/>
</dbReference>
<feature type="domain" description="Helicase C-terminal" evidence="18">
    <location>
        <begin position="482"/>
        <end position="628"/>
    </location>
</feature>
<dbReference type="NCBIfam" id="TIGR00643">
    <property type="entry name" value="recG"/>
    <property type="match status" value="1"/>
</dbReference>
<comment type="function">
    <text evidence="16">Plays a critical role in recombination and DNA repair. Helps process Holliday junction intermediates to mature products by catalyzing branch migration. Has replication fork regression activity, unwinds stalled or blocked replication forks to make a HJ that can be resolved. Has a DNA unwinding activity characteristic of a DNA helicase with 3'-5' polarity.</text>
</comment>
<dbReference type="CDD" id="cd18811">
    <property type="entry name" value="SF2_C_RecG"/>
    <property type="match status" value="1"/>
</dbReference>
<dbReference type="EMBL" id="MLHG01000012">
    <property type="protein sequence ID" value="OOF41194.1"/>
    <property type="molecule type" value="Genomic_DNA"/>
</dbReference>
<dbReference type="GO" id="GO:0006310">
    <property type="term" value="P:DNA recombination"/>
    <property type="evidence" value="ECO:0007669"/>
    <property type="project" value="UniProtKB-UniRule"/>
</dbReference>
<keyword evidence="11 16" id="KW-0234">DNA repair</keyword>
<dbReference type="InterPro" id="IPR004609">
    <property type="entry name" value="ATP-dep_DNA_helicase_RecG"/>
</dbReference>
<evidence type="ECO:0000259" key="17">
    <source>
        <dbReference type="PROSITE" id="PS51192"/>
    </source>
</evidence>
<dbReference type="CDD" id="cd17992">
    <property type="entry name" value="DEXHc_RecG"/>
    <property type="match status" value="1"/>
</dbReference>
<dbReference type="InterPro" id="IPR011545">
    <property type="entry name" value="DEAD/DEAH_box_helicase_dom"/>
</dbReference>
<evidence type="ECO:0000256" key="6">
    <source>
        <dbReference type="ARBA" id="ARBA00022801"/>
    </source>
</evidence>
<comment type="catalytic activity">
    <reaction evidence="13 16">
        <text>Couples ATP hydrolysis with the unwinding of duplex DNA by translocating in the 3'-5' direction.</text>
        <dbReference type="EC" id="5.6.2.4"/>
    </reaction>
</comment>
<evidence type="ECO:0000256" key="13">
    <source>
        <dbReference type="ARBA" id="ARBA00034617"/>
    </source>
</evidence>
<dbReference type="STRING" id="1908257.BKK47_01370"/>
<comment type="caution">
    <text evidence="19">The sequence shown here is derived from an EMBL/GenBank/DDBJ whole genome shotgun (WGS) entry which is preliminary data.</text>
</comment>
<keyword evidence="5 16" id="KW-0227">DNA damage</keyword>
<protein>
    <recommendedName>
        <fullName evidence="3 16">ATP-dependent DNA helicase RecG</fullName>
        <ecNumber evidence="14 16">5.6.2.4</ecNumber>
    </recommendedName>
</protein>
<dbReference type="InterPro" id="IPR045562">
    <property type="entry name" value="RecG_dom3_C"/>
</dbReference>
<dbReference type="GO" id="GO:0003677">
    <property type="term" value="F:DNA binding"/>
    <property type="evidence" value="ECO:0007669"/>
    <property type="project" value="UniProtKB-KW"/>
</dbReference>
<dbReference type="SUPFAM" id="SSF52540">
    <property type="entry name" value="P-loop containing nucleoside triphosphate hydrolases"/>
    <property type="match status" value="2"/>
</dbReference>
<evidence type="ECO:0000256" key="15">
    <source>
        <dbReference type="ARBA" id="ARBA00048988"/>
    </source>
</evidence>
<dbReference type="InterPro" id="IPR012340">
    <property type="entry name" value="NA-bd_OB-fold"/>
</dbReference>
<dbReference type="GO" id="GO:0043138">
    <property type="term" value="F:3'-5' DNA helicase activity"/>
    <property type="evidence" value="ECO:0007669"/>
    <property type="project" value="UniProtKB-EC"/>
</dbReference>
<dbReference type="Pfam" id="PF00271">
    <property type="entry name" value="Helicase_C"/>
    <property type="match status" value="1"/>
</dbReference>
<evidence type="ECO:0000256" key="3">
    <source>
        <dbReference type="ARBA" id="ARBA00017846"/>
    </source>
</evidence>
<feature type="domain" description="Helicase ATP-binding" evidence="17">
    <location>
        <begin position="283"/>
        <end position="448"/>
    </location>
</feature>
<evidence type="ECO:0000256" key="7">
    <source>
        <dbReference type="ARBA" id="ARBA00022806"/>
    </source>
</evidence>
<dbReference type="PANTHER" id="PTHR47964:SF1">
    <property type="entry name" value="ATP-DEPENDENT DNA HELICASE HOMOLOG RECG, CHLOROPLASTIC"/>
    <property type="match status" value="1"/>
</dbReference>
<dbReference type="FunFam" id="3.40.50.300:FF:000391">
    <property type="entry name" value="ATP-dependent DNA helicase RecG"/>
    <property type="match status" value="1"/>
</dbReference>
<dbReference type="GO" id="GO:0005524">
    <property type="term" value="F:ATP binding"/>
    <property type="evidence" value="ECO:0007669"/>
    <property type="project" value="UniProtKB-KW"/>
</dbReference>
<evidence type="ECO:0000256" key="14">
    <source>
        <dbReference type="ARBA" id="ARBA00034808"/>
    </source>
</evidence>
<comment type="subunit">
    <text evidence="2">Monomer.</text>
</comment>
<dbReference type="Gene3D" id="2.40.50.140">
    <property type="entry name" value="Nucleic acid-binding proteins"/>
    <property type="match status" value="1"/>
</dbReference>
<dbReference type="PROSITE" id="PS51192">
    <property type="entry name" value="HELICASE_ATP_BIND_1"/>
    <property type="match status" value="1"/>
</dbReference>
<dbReference type="InterPro" id="IPR014001">
    <property type="entry name" value="Helicase_ATP-bd"/>
</dbReference>
<dbReference type="InterPro" id="IPR047112">
    <property type="entry name" value="RecG/Mfd"/>
</dbReference>
<evidence type="ECO:0000256" key="4">
    <source>
        <dbReference type="ARBA" id="ARBA00022741"/>
    </source>
</evidence>
<evidence type="ECO:0000256" key="1">
    <source>
        <dbReference type="ARBA" id="ARBA00007504"/>
    </source>
</evidence>
<keyword evidence="9" id="KW-0238">DNA-binding</keyword>
<dbReference type="FunFam" id="2.40.50.140:FF:000134">
    <property type="entry name" value="ATP-dependent DNA helicase RecG"/>
    <property type="match status" value="1"/>
</dbReference>
<evidence type="ECO:0000256" key="9">
    <source>
        <dbReference type="ARBA" id="ARBA00023125"/>
    </source>
</evidence>
<evidence type="ECO:0000256" key="8">
    <source>
        <dbReference type="ARBA" id="ARBA00022840"/>
    </source>
</evidence>
<dbReference type="GO" id="GO:0016887">
    <property type="term" value="F:ATP hydrolysis activity"/>
    <property type="evidence" value="ECO:0007669"/>
    <property type="project" value="RHEA"/>
</dbReference>
<evidence type="ECO:0000256" key="2">
    <source>
        <dbReference type="ARBA" id="ARBA00011245"/>
    </source>
</evidence>
<dbReference type="Pfam" id="PF00270">
    <property type="entry name" value="DEAD"/>
    <property type="match status" value="1"/>
</dbReference>
<keyword evidence="20" id="KW-1185">Reference proteome</keyword>
<dbReference type="Pfam" id="PF19833">
    <property type="entry name" value="RecG_dom3_C"/>
    <property type="match status" value="1"/>
</dbReference>
<evidence type="ECO:0000256" key="11">
    <source>
        <dbReference type="ARBA" id="ARBA00023204"/>
    </source>
</evidence>
<keyword evidence="12" id="KW-0413">Isomerase</keyword>
<dbReference type="NCBIfam" id="NF008163">
    <property type="entry name" value="PRK10917.1-1"/>
    <property type="match status" value="1"/>
</dbReference>
<keyword evidence="10 16" id="KW-0233">DNA recombination</keyword>
<evidence type="ECO:0000256" key="16">
    <source>
        <dbReference type="RuleBase" id="RU363016"/>
    </source>
</evidence>
<dbReference type="SMART" id="SM00490">
    <property type="entry name" value="HELICc"/>
    <property type="match status" value="1"/>
</dbReference>
<evidence type="ECO:0000259" key="18">
    <source>
        <dbReference type="PROSITE" id="PS51194"/>
    </source>
</evidence>
<dbReference type="PANTHER" id="PTHR47964">
    <property type="entry name" value="ATP-DEPENDENT DNA HELICASE HOMOLOG RECG, CHLOROPLASTIC"/>
    <property type="match status" value="1"/>
</dbReference>
<evidence type="ECO:0000313" key="20">
    <source>
        <dbReference type="Proteomes" id="UP000189426"/>
    </source>
</evidence>
<organism evidence="19 20">
    <name type="scientific">Rodentibacter mrazii</name>
    <dbReference type="NCBI Taxonomy" id="1908257"/>
    <lineage>
        <taxon>Bacteria</taxon>
        <taxon>Pseudomonadati</taxon>
        <taxon>Pseudomonadota</taxon>
        <taxon>Gammaproteobacteria</taxon>
        <taxon>Pasteurellales</taxon>
        <taxon>Pasteurellaceae</taxon>
        <taxon>Rodentibacter</taxon>
    </lineage>
</organism>
<proteinExistence type="inferred from homology"/>
<dbReference type="AlphaFoldDB" id="A0A1V3IIX1"/>
<keyword evidence="4 16" id="KW-0547">Nucleotide-binding</keyword>
<sequence>MVFPLLDAVPLTTLSGVGAAVSNKLSRIGINNLQDLLFHLPIRYEDRTRITPIADLRPDQYFTIEGIVQTCEVTFARRPILSVSLSDGSSKIMLRFFNFNAGMRNSFQIGARVKAFGEVKRGRYMPEIHHPEYQIIRDNTPIILAETLTPVYSTTEGLKQNTLRKLVEQALNLLDKVQIAEILPNEFNPHQFNLKEALQLLHRPPPDISLEALEKGQHPAQQRLIFEELLAHNLAMQKVRLGTQQFSALPLRYQTDLKQRFLMSLPFHPTNAQTRGITNIEQDLAKDYPMMRLVQGDVGSGKTLVAALSALLAIDNGKQVALMAPTEILAEQHANNFRHWFEPFGINVGWLAGKVKGKARQSELEKIKNGAVQMIIGTHALFQDEVEFASLSLVIIDEQHRFGVHQRLMLRNKGEKAGFYPHQLIMTATPIPRTLAMTVYADLDTSIIDELPPGRTPITTVVISEERRDEIVERVKKACVNEKRQVYWVCTLIDESEVLEAQAAEAIWEDLTKALPMLRIGLVHGRMKPQEKQEVMLQFKNADLDLLVATTVIEVGVDVPNASLMIIENAERLGLSQLHQLRGRVGRGNTASFCVLMYKPPLGKVSQKRLQVLRDSQDGFFISEKDLEIRGPGEVLGTKQTGIAEFKVANLMRDRKMIPTVQYYAKQLIQSYPDVADCLIKRWLNNKEIYSNA</sequence>
<keyword evidence="7 16" id="KW-0347">Helicase</keyword>
<dbReference type="Pfam" id="PF17191">
    <property type="entry name" value="RecG_wedge"/>
    <property type="match status" value="1"/>
</dbReference>
<dbReference type="SMART" id="SM00487">
    <property type="entry name" value="DEXDc"/>
    <property type="match status" value="1"/>
</dbReference>
<comment type="catalytic activity">
    <reaction evidence="15 16">
        <text>ATP + H2O = ADP + phosphate + H(+)</text>
        <dbReference type="Rhea" id="RHEA:13065"/>
        <dbReference type="ChEBI" id="CHEBI:15377"/>
        <dbReference type="ChEBI" id="CHEBI:15378"/>
        <dbReference type="ChEBI" id="CHEBI:30616"/>
        <dbReference type="ChEBI" id="CHEBI:43474"/>
        <dbReference type="ChEBI" id="CHEBI:456216"/>
        <dbReference type="EC" id="5.6.2.4"/>
    </reaction>
</comment>
<keyword evidence="6 16" id="KW-0378">Hydrolase</keyword>
<gene>
    <name evidence="19" type="ORF">BKK47_01370</name>
</gene>
<dbReference type="InterPro" id="IPR027417">
    <property type="entry name" value="P-loop_NTPase"/>
</dbReference>